<comment type="caution">
    <text evidence="1">The sequence shown here is derived from an EMBL/GenBank/DDBJ whole genome shotgun (WGS) entry which is preliminary data.</text>
</comment>
<dbReference type="EMBL" id="JANJYJ010000004">
    <property type="protein sequence ID" value="KAK3217796.1"/>
    <property type="molecule type" value="Genomic_DNA"/>
</dbReference>
<dbReference type="Proteomes" id="UP001281410">
    <property type="component" value="Unassembled WGS sequence"/>
</dbReference>
<proteinExistence type="predicted"/>
<evidence type="ECO:0000313" key="2">
    <source>
        <dbReference type="Proteomes" id="UP001281410"/>
    </source>
</evidence>
<evidence type="ECO:0000313" key="1">
    <source>
        <dbReference type="EMBL" id="KAK3217796.1"/>
    </source>
</evidence>
<gene>
    <name evidence="1" type="ORF">Dsin_011766</name>
</gene>
<keyword evidence="2" id="KW-1185">Reference proteome</keyword>
<organism evidence="1 2">
    <name type="scientific">Dipteronia sinensis</name>
    <dbReference type="NCBI Taxonomy" id="43782"/>
    <lineage>
        <taxon>Eukaryota</taxon>
        <taxon>Viridiplantae</taxon>
        <taxon>Streptophyta</taxon>
        <taxon>Embryophyta</taxon>
        <taxon>Tracheophyta</taxon>
        <taxon>Spermatophyta</taxon>
        <taxon>Magnoliopsida</taxon>
        <taxon>eudicotyledons</taxon>
        <taxon>Gunneridae</taxon>
        <taxon>Pentapetalae</taxon>
        <taxon>rosids</taxon>
        <taxon>malvids</taxon>
        <taxon>Sapindales</taxon>
        <taxon>Sapindaceae</taxon>
        <taxon>Hippocastanoideae</taxon>
        <taxon>Acereae</taxon>
        <taxon>Dipteronia</taxon>
    </lineage>
</organism>
<reference evidence="1" key="1">
    <citation type="journal article" date="2023" name="Plant J.">
        <title>Genome sequences and population genomics provide insights into the demographic history, inbreeding, and mutation load of two 'living fossil' tree species of Dipteronia.</title>
        <authorList>
            <person name="Feng Y."/>
            <person name="Comes H.P."/>
            <person name="Chen J."/>
            <person name="Zhu S."/>
            <person name="Lu R."/>
            <person name="Zhang X."/>
            <person name="Li P."/>
            <person name="Qiu J."/>
            <person name="Olsen K.M."/>
            <person name="Qiu Y."/>
        </authorList>
    </citation>
    <scope>NUCLEOTIDE SEQUENCE</scope>
    <source>
        <strain evidence="1">NBL</strain>
    </source>
</reference>
<name>A0AAE0AGT8_9ROSI</name>
<dbReference type="AlphaFoldDB" id="A0AAE0AGT8"/>
<sequence>MSGRHLRKLQKPHGGYVTYSIWSSLRANYSTLRKEAGNEANVGSLLVYVLGIHGAAPALTLVRSRECSFESAIVLYCYLLSESDATLL</sequence>
<protein>
    <submittedName>
        <fullName evidence="1">Uncharacterized protein</fullName>
    </submittedName>
</protein>
<accession>A0AAE0AGT8</accession>